<keyword evidence="8" id="KW-0482">Metalloprotease</keyword>
<reference evidence="11 12" key="1">
    <citation type="submission" date="2024-07" db="EMBL/GenBank/DDBJ databases">
        <title>Chromosome-level genome assembly of the water stick insect Ranatra chinensis (Heteroptera: Nepidae).</title>
        <authorList>
            <person name="Liu X."/>
        </authorList>
    </citation>
    <scope>NUCLEOTIDE SEQUENCE [LARGE SCALE GENOMIC DNA]</scope>
    <source>
        <strain evidence="11">Cailab_2021Rc</strain>
        <tissue evidence="11">Muscle</tissue>
    </source>
</reference>
<evidence type="ECO:0000256" key="3">
    <source>
        <dbReference type="ARBA" id="ARBA00022645"/>
    </source>
</evidence>
<evidence type="ECO:0000256" key="5">
    <source>
        <dbReference type="ARBA" id="ARBA00022723"/>
    </source>
</evidence>
<dbReference type="SUPFAM" id="SSF53187">
    <property type="entry name" value="Zn-dependent exopeptidases"/>
    <property type="match status" value="1"/>
</dbReference>
<evidence type="ECO:0000256" key="1">
    <source>
        <dbReference type="ARBA" id="ARBA00001947"/>
    </source>
</evidence>
<protein>
    <recommendedName>
        <fullName evidence="10">Peptidase M14 domain-containing protein</fullName>
    </recommendedName>
</protein>
<comment type="similarity">
    <text evidence="2 9">Belongs to the peptidase M14 family.</text>
</comment>
<comment type="cofactor">
    <cofactor evidence="1">
        <name>Zn(2+)</name>
        <dbReference type="ChEBI" id="CHEBI:29105"/>
    </cofactor>
</comment>
<comment type="caution">
    <text evidence="11">The sequence shown here is derived from an EMBL/GenBank/DDBJ whole genome shotgun (WGS) entry which is preliminary data.</text>
</comment>
<keyword evidence="6" id="KW-0378">Hydrolase</keyword>
<dbReference type="InterPro" id="IPR040626">
    <property type="entry name" value="Pepdidase_M14_N"/>
</dbReference>
<feature type="domain" description="Peptidase M14" evidence="10">
    <location>
        <begin position="268"/>
        <end position="544"/>
    </location>
</feature>
<feature type="non-terminal residue" evidence="11">
    <location>
        <position position="1"/>
    </location>
</feature>
<sequence>VAGSYLNSLLSSGLKSNQVEIETDLKSQRAIARLKEPRHLLPPAQFYSFPETTPPRWPTECQVVNLRIQHIDAVPNFVEAYYQPTGKEVQPKPVGEHDGQVIFQYNPTSAVNYFSRSVIGGNRVMLTGERRHQGLTFESRFECGNLWKAVKITDTYYELSLRTDLYTNRHVQWFYFMVENMRRGVVYRFSIVNLAKDDSLYNCGMKPVMYSTKDAFVRKLGWRRCGHNITYYRNDRCNGDEDQNSSYTLTFNIEFPHDDDCVYLAHSYPYTYTDLQEYLIKLHNHPVKSVYTKLSLLCKSLAGNNVYYLTVTDPPQCDENANPKKAVVITARVHPGETPASWMMKGVMDFITGDSKQAKELREKFIFKLIPMLNPDGVIVGNSRCSLTGRDLNRQYRTVIRETYPPVWHTKIMVKRLMEEFGGVAMYCDLHAHSVKHNVFIYGCENRKQPPAGADRRLQEQVFPLMLHKNTADKFSFENCKFRIHRNKEGTGRVAMWVMGIANSYTMEASFAGSTLGSRHLTHFTTLDYEQMGRSFCETLLDYVDDAPSKVITLHPKHYRVSQCVNKTRV</sequence>
<evidence type="ECO:0000256" key="4">
    <source>
        <dbReference type="ARBA" id="ARBA00022670"/>
    </source>
</evidence>
<dbReference type="AlphaFoldDB" id="A0ABD0XXD6"/>
<keyword evidence="12" id="KW-1185">Reference proteome</keyword>
<evidence type="ECO:0000256" key="6">
    <source>
        <dbReference type="ARBA" id="ARBA00022801"/>
    </source>
</evidence>
<dbReference type="FunFam" id="3.40.630.10:FF:000011">
    <property type="entry name" value="cytosolic carboxypeptidase 2 isoform X1"/>
    <property type="match status" value="1"/>
</dbReference>
<dbReference type="PROSITE" id="PS52035">
    <property type="entry name" value="PEPTIDASE_M14"/>
    <property type="match status" value="1"/>
</dbReference>
<dbReference type="CDD" id="cd06907">
    <property type="entry name" value="M14_AGBL2-3_like"/>
    <property type="match status" value="1"/>
</dbReference>
<evidence type="ECO:0000256" key="7">
    <source>
        <dbReference type="ARBA" id="ARBA00022833"/>
    </source>
</evidence>
<dbReference type="Pfam" id="PF18027">
    <property type="entry name" value="Pepdidase_M14_N"/>
    <property type="match status" value="1"/>
</dbReference>
<evidence type="ECO:0000256" key="9">
    <source>
        <dbReference type="PROSITE-ProRule" id="PRU01379"/>
    </source>
</evidence>
<keyword evidence="3" id="KW-0121">Carboxypeptidase</keyword>
<evidence type="ECO:0000256" key="8">
    <source>
        <dbReference type="ARBA" id="ARBA00023049"/>
    </source>
</evidence>
<dbReference type="PANTHER" id="PTHR12756:SF45">
    <property type="entry name" value="CYTOSOLIC CARBOXYPEPTIDASE NNA1"/>
    <property type="match status" value="1"/>
</dbReference>
<feature type="active site" description="Proton donor/acceptor" evidence="9">
    <location>
        <position position="508"/>
    </location>
</feature>
<dbReference type="Gene3D" id="2.60.40.3120">
    <property type="match status" value="1"/>
</dbReference>
<dbReference type="GO" id="GO:0008237">
    <property type="term" value="F:metallopeptidase activity"/>
    <property type="evidence" value="ECO:0007669"/>
    <property type="project" value="UniProtKB-KW"/>
</dbReference>
<dbReference type="Gene3D" id="3.40.630.10">
    <property type="entry name" value="Zn peptidases"/>
    <property type="match status" value="1"/>
</dbReference>
<evidence type="ECO:0000259" key="10">
    <source>
        <dbReference type="PROSITE" id="PS52035"/>
    </source>
</evidence>
<dbReference type="PANTHER" id="PTHR12756">
    <property type="entry name" value="CYTOSOLIC CARBOXYPEPTIDASE"/>
    <property type="match status" value="1"/>
</dbReference>
<dbReference type="GO" id="GO:0004180">
    <property type="term" value="F:carboxypeptidase activity"/>
    <property type="evidence" value="ECO:0007669"/>
    <property type="project" value="UniProtKB-KW"/>
</dbReference>
<organism evidence="11 12">
    <name type="scientific">Ranatra chinensis</name>
    <dbReference type="NCBI Taxonomy" id="642074"/>
    <lineage>
        <taxon>Eukaryota</taxon>
        <taxon>Metazoa</taxon>
        <taxon>Ecdysozoa</taxon>
        <taxon>Arthropoda</taxon>
        <taxon>Hexapoda</taxon>
        <taxon>Insecta</taxon>
        <taxon>Pterygota</taxon>
        <taxon>Neoptera</taxon>
        <taxon>Paraneoptera</taxon>
        <taxon>Hemiptera</taxon>
        <taxon>Heteroptera</taxon>
        <taxon>Panheteroptera</taxon>
        <taxon>Nepomorpha</taxon>
        <taxon>Nepidae</taxon>
        <taxon>Ranatrinae</taxon>
        <taxon>Ranatra</taxon>
    </lineage>
</organism>
<dbReference type="InterPro" id="IPR050821">
    <property type="entry name" value="Cytosolic_carboxypeptidase"/>
</dbReference>
<evidence type="ECO:0000313" key="11">
    <source>
        <dbReference type="EMBL" id="KAL1115922.1"/>
    </source>
</evidence>
<evidence type="ECO:0000256" key="2">
    <source>
        <dbReference type="ARBA" id="ARBA00005988"/>
    </source>
</evidence>
<keyword evidence="4" id="KW-0645">Protease</keyword>
<dbReference type="Proteomes" id="UP001558652">
    <property type="component" value="Unassembled WGS sequence"/>
</dbReference>
<dbReference type="Pfam" id="PF00246">
    <property type="entry name" value="Peptidase_M14"/>
    <property type="match status" value="1"/>
</dbReference>
<dbReference type="GO" id="GO:0046872">
    <property type="term" value="F:metal ion binding"/>
    <property type="evidence" value="ECO:0007669"/>
    <property type="project" value="UniProtKB-KW"/>
</dbReference>
<keyword evidence="5" id="KW-0479">Metal-binding</keyword>
<dbReference type="InterPro" id="IPR000834">
    <property type="entry name" value="Peptidase_M14"/>
</dbReference>
<name>A0ABD0XXD6_9HEMI</name>
<proteinExistence type="inferred from homology"/>
<keyword evidence="7" id="KW-0862">Zinc</keyword>
<dbReference type="GO" id="GO:0006508">
    <property type="term" value="P:proteolysis"/>
    <property type="evidence" value="ECO:0007669"/>
    <property type="project" value="UniProtKB-KW"/>
</dbReference>
<evidence type="ECO:0000313" key="12">
    <source>
        <dbReference type="Proteomes" id="UP001558652"/>
    </source>
</evidence>
<dbReference type="EMBL" id="JBFDAA010000018">
    <property type="protein sequence ID" value="KAL1115922.1"/>
    <property type="molecule type" value="Genomic_DNA"/>
</dbReference>
<accession>A0ABD0XXD6</accession>
<gene>
    <name evidence="11" type="ORF">AAG570_005417</name>
</gene>